<organism evidence="5 6">
    <name type="scientific">Tepidibacillus decaturensis</name>
    <dbReference type="NCBI Taxonomy" id="1413211"/>
    <lineage>
        <taxon>Bacteria</taxon>
        <taxon>Bacillati</taxon>
        <taxon>Bacillota</taxon>
        <taxon>Bacilli</taxon>
        <taxon>Bacillales</taxon>
        <taxon>Bacillaceae</taxon>
        <taxon>Tepidibacillus</taxon>
    </lineage>
</organism>
<dbReference type="Gene3D" id="3.40.50.2300">
    <property type="match status" value="1"/>
</dbReference>
<dbReference type="InterPro" id="IPR050595">
    <property type="entry name" value="Bact_response_regulator"/>
</dbReference>
<dbReference type="PANTHER" id="PTHR44591">
    <property type="entry name" value="STRESS RESPONSE REGULATOR PROTEIN 1"/>
    <property type="match status" value="1"/>
</dbReference>
<dbReference type="InterPro" id="IPR011006">
    <property type="entry name" value="CheY-like_superfamily"/>
</dbReference>
<name>A0A135L4J4_9BACI</name>
<dbReference type="STRING" id="1413211.U473_07385"/>
<evidence type="ECO:0000313" key="6">
    <source>
        <dbReference type="Proteomes" id="UP000070352"/>
    </source>
</evidence>
<keyword evidence="6" id="KW-1185">Reference proteome</keyword>
<comment type="caution">
    <text evidence="5">The sequence shown here is derived from an EMBL/GenBank/DDBJ whole genome shotgun (WGS) entry which is preliminary data.</text>
</comment>
<dbReference type="CDD" id="cd17569">
    <property type="entry name" value="REC_HupR-like"/>
    <property type="match status" value="1"/>
</dbReference>
<dbReference type="PANTHER" id="PTHR44591:SF19">
    <property type="entry name" value="TWO-COMPONENT RESPONSE REGULATOR-RELATED"/>
    <property type="match status" value="1"/>
</dbReference>
<proteinExistence type="predicted"/>
<keyword evidence="1 2" id="KW-0597">Phosphoprotein</keyword>
<evidence type="ECO:0000256" key="2">
    <source>
        <dbReference type="PROSITE-ProRule" id="PRU00169"/>
    </source>
</evidence>
<evidence type="ECO:0000256" key="1">
    <source>
        <dbReference type="ARBA" id="ARBA00022553"/>
    </source>
</evidence>
<dbReference type="SMART" id="SM00448">
    <property type="entry name" value="REC"/>
    <property type="match status" value="1"/>
</dbReference>
<evidence type="ECO:0000313" key="5">
    <source>
        <dbReference type="EMBL" id="KXG43849.1"/>
    </source>
</evidence>
<feature type="domain" description="Response regulatory" evidence="4">
    <location>
        <begin position="5"/>
        <end position="120"/>
    </location>
</feature>
<dbReference type="SUPFAM" id="SSF52172">
    <property type="entry name" value="CheY-like"/>
    <property type="match status" value="1"/>
</dbReference>
<dbReference type="EMBL" id="LSKU01000001">
    <property type="protein sequence ID" value="KXG43849.1"/>
    <property type="molecule type" value="Genomic_DNA"/>
</dbReference>
<dbReference type="Proteomes" id="UP000070352">
    <property type="component" value="Unassembled WGS sequence"/>
</dbReference>
<dbReference type="RefSeq" id="WP_068724871.1">
    <property type="nucleotide sequence ID" value="NZ_LSKU01000001.1"/>
</dbReference>
<feature type="coiled-coil region" evidence="3">
    <location>
        <begin position="127"/>
        <end position="154"/>
    </location>
</feature>
<reference evidence="5 6" key="1">
    <citation type="submission" date="2016-02" db="EMBL/GenBank/DDBJ databases">
        <title>Draft Genome for Tepidibacillus decaturensis nov. sp. Strain Z9, an Anaerobic, Moderately Thermophilic and Heterotrophic Bacterium from Deep Subsurface of the Illinois Basin, USA.</title>
        <authorList>
            <person name="Dong Y."/>
            <person name="Chang J.Y."/>
            <person name="Sanford R."/>
            <person name="Fouke B.W."/>
        </authorList>
    </citation>
    <scope>NUCLEOTIDE SEQUENCE [LARGE SCALE GENOMIC DNA]</scope>
    <source>
        <strain evidence="5 6">Z9</strain>
    </source>
</reference>
<keyword evidence="3" id="KW-0175">Coiled coil</keyword>
<dbReference type="Pfam" id="PF00072">
    <property type="entry name" value="Response_reg"/>
    <property type="match status" value="1"/>
</dbReference>
<dbReference type="InterPro" id="IPR001789">
    <property type="entry name" value="Sig_transdc_resp-reg_receiver"/>
</dbReference>
<dbReference type="OrthoDB" id="9788446at2"/>
<dbReference type="GO" id="GO:0000160">
    <property type="term" value="P:phosphorelay signal transduction system"/>
    <property type="evidence" value="ECO:0007669"/>
    <property type="project" value="InterPro"/>
</dbReference>
<dbReference type="AlphaFoldDB" id="A0A135L4J4"/>
<evidence type="ECO:0000256" key="3">
    <source>
        <dbReference type="SAM" id="Coils"/>
    </source>
</evidence>
<gene>
    <name evidence="5" type="ORF">U473_07385</name>
</gene>
<accession>A0A135L4J4</accession>
<evidence type="ECO:0000259" key="4">
    <source>
        <dbReference type="PROSITE" id="PS50110"/>
    </source>
</evidence>
<sequence>MQQNTVLIVDDDVKVLNSLKRALLDENFRCIFVERAKDVFDILEKEEISVIVSDMKMPEINGLELLKKVKASYPQIVRIVLSGYTQLPQVLAAINQGEIFKFITKPWNLDDEFIPVIQEAIENYNMMKEKELLRKDLERKNDSYRRIIETTKNKYDLFQENMLKVGEMATYIFRNIKEIALKDTGEKNKMVRALDIYKDLYLGYVKTLPSTYEVFDINQLTHDLDQFIFSESRTKHLQTTIKGNANLSLRGNYKLLIFILFSFYKYVIEYQNTDELPVTLTIEESPQTIKLDCFSSITLKEPIDLDHLHLIRLFLQELANNIHRDFIIYEMNGMLYTKIQLEFTKS</sequence>
<protein>
    <recommendedName>
        <fullName evidence="4">Response regulatory domain-containing protein</fullName>
    </recommendedName>
</protein>
<dbReference type="PROSITE" id="PS50110">
    <property type="entry name" value="RESPONSE_REGULATORY"/>
    <property type="match status" value="1"/>
</dbReference>
<feature type="modified residue" description="4-aspartylphosphate" evidence="2">
    <location>
        <position position="54"/>
    </location>
</feature>